<reference evidence="7 8" key="1">
    <citation type="submission" date="2024-10" db="EMBL/GenBank/DDBJ databases">
        <title>The Natural Products Discovery Center: Release of the First 8490 Sequenced Strains for Exploring Actinobacteria Biosynthetic Diversity.</title>
        <authorList>
            <person name="Kalkreuter E."/>
            <person name="Kautsar S.A."/>
            <person name="Yang D."/>
            <person name="Bader C.D."/>
            <person name="Teijaro C.N."/>
            <person name="Fluegel L."/>
            <person name="Davis C.M."/>
            <person name="Simpson J.R."/>
            <person name="Lauterbach L."/>
            <person name="Steele A.D."/>
            <person name="Gui C."/>
            <person name="Meng S."/>
            <person name="Li G."/>
            <person name="Viehrig K."/>
            <person name="Ye F."/>
            <person name="Su P."/>
            <person name="Kiefer A.F."/>
            <person name="Nichols A."/>
            <person name="Cepeda A.J."/>
            <person name="Yan W."/>
            <person name="Fan B."/>
            <person name="Jiang Y."/>
            <person name="Adhikari A."/>
            <person name="Zheng C.-J."/>
            <person name="Schuster L."/>
            <person name="Cowan T.M."/>
            <person name="Smanski M.J."/>
            <person name="Chevrette M.G."/>
            <person name="De Carvalho L.P.S."/>
            <person name="Shen B."/>
        </authorList>
    </citation>
    <scope>NUCLEOTIDE SEQUENCE [LARGE SCALE GENOMIC DNA]</scope>
    <source>
        <strain evidence="7 8">NPDC049639</strain>
    </source>
</reference>
<gene>
    <name evidence="7" type="ORF">ACIB24_06915</name>
</gene>
<dbReference type="EMBL" id="JBITLV010000002">
    <property type="protein sequence ID" value="MFI7586789.1"/>
    <property type="molecule type" value="Genomic_DNA"/>
</dbReference>
<feature type="transmembrane region" description="Helical" evidence="6">
    <location>
        <begin position="237"/>
        <end position="258"/>
    </location>
</feature>
<comment type="subcellular location">
    <subcellularLocation>
        <location evidence="1">Cell membrane</location>
        <topology evidence="1">Multi-pass membrane protein</topology>
    </subcellularLocation>
</comment>
<feature type="transmembrane region" description="Helical" evidence="6">
    <location>
        <begin position="293"/>
        <end position="317"/>
    </location>
</feature>
<feature type="transmembrane region" description="Helical" evidence="6">
    <location>
        <begin position="125"/>
        <end position="144"/>
    </location>
</feature>
<feature type="transmembrane region" description="Helical" evidence="6">
    <location>
        <begin position="182"/>
        <end position="203"/>
    </location>
</feature>
<feature type="transmembrane region" description="Helical" evidence="6">
    <location>
        <begin position="395"/>
        <end position="414"/>
    </location>
</feature>
<keyword evidence="3 6" id="KW-0812">Transmembrane</keyword>
<dbReference type="PANTHER" id="PTHR30250">
    <property type="entry name" value="PST FAMILY PREDICTED COLANIC ACID TRANSPORTER"/>
    <property type="match status" value="1"/>
</dbReference>
<feature type="transmembrane region" description="Helical" evidence="6">
    <location>
        <begin position="53"/>
        <end position="74"/>
    </location>
</feature>
<feature type="transmembrane region" description="Helical" evidence="6">
    <location>
        <begin position="101"/>
        <end position="119"/>
    </location>
</feature>
<keyword evidence="2" id="KW-1003">Cell membrane</keyword>
<evidence type="ECO:0000313" key="7">
    <source>
        <dbReference type="EMBL" id="MFI7586789.1"/>
    </source>
</evidence>
<evidence type="ECO:0008006" key="9">
    <source>
        <dbReference type="Google" id="ProtNLM"/>
    </source>
</evidence>
<feature type="transmembrane region" description="Helical" evidence="6">
    <location>
        <begin position="370"/>
        <end position="389"/>
    </location>
</feature>
<dbReference type="Proteomes" id="UP001612915">
    <property type="component" value="Unassembled WGS sequence"/>
</dbReference>
<dbReference type="CDD" id="cd13126">
    <property type="entry name" value="MATE_like_11"/>
    <property type="match status" value="1"/>
</dbReference>
<evidence type="ECO:0000256" key="4">
    <source>
        <dbReference type="ARBA" id="ARBA00022989"/>
    </source>
</evidence>
<keyword evidence="8" id="KW-1185">Reference proteome</keyword>
<dbReference type="RefSeq" id="WP_398277205.1">
    <property type="nucleotide sequence ID" value="NZ_JBITLV010000002.1"/>
</dbReference>
<evidence type="ECO:0000256" key="2">
    <source>
        <dbReference type="ARBA" id="ARBA00022475"/>
    </source>
</evidence>
<dbReference type="InterPro" id="IPR050833">
    <property type="entry name" value="Poly_Biosynth_Transport"/>
</dbReference>
<name>A0ABW8AKA7_9ACTN</name>
<dbReference type="PANTHER" id="PTHR30250:SF26">
    <property type="entry name" value="PSMA PROTEIN"/>
    <property type="match status" value="1"/>
</dbReference>
<keyword evidence="5 6" id="KW-0472">Membrane</keyword>
<organism evidence="7 8">
    <name type="scientific">Spongisporangium articulatum</name>
    <dbReference type="NCBI Taxonomy" id="3362603"/>
    <lineage>
        <taxon>Bacteria</taxon>
        <taxon>Bacillati</taxon>
        <taxon>Actinomycetota</taxon>
        <taxon>Actinomycetes</taxon>
        <taxon>Kineosporiales</taxon>
        <taxon>Kineosporiaceae</taxon>
        <taxon>Spongisporangium</taxon>
    </lineage>
</organism>
<feature type="transmembrane region" description="Helical" evidence="6">
    <location>
        <begin position="337"/>
        <end position="358"/>
    </location>
</feature>
<keyword evidence="4 6" id="KW-1133">Transmembrane helix</keyword>
<accession>A0ABW8AKA7</accession>
<proteinExistence type="predicted"/>
<evidence type="ECO:0000256" key="6">
    <source>
        <dbReference type="SAM" id="Phobius"/>
    </source>
</evidence>
<evidence type="ECO:0000256" key="1">
    <source>
        <dbReference type="ARBA" id="ARBA00004651"/>
    </source>
</evidence>
<protein>
    <recommendedName>
        <fullName evidence="9">Membrane protein involved in the export of O-antigen and teichoic acid</fullName>
    </recommendedName>
</protein>
<evidence type="ECO:0000313" key="8">
    <source>
        <dbReference type="Proteomes" id="UP001612915"/>
    </source>
</evidence>
<comment type="caution">
    <text evidence="7">The sequence shown here is derived from an EMBL/GenBank/DDBJ whole genome shotgun (WGS) entry which is preliminary data.</text>
</comment>
<evidence type="ECO:0000256" key="5">
    <source>
        <dbReference type="ARBA" id="ARBA00023136"/>
    </source>
</evidence>
<feature type="transmembrane region" description="Helical" evidence="6">
    <location>
        <begin position="156"/>
        <end position="176"/>
    </location>
</feature>
<evidence type="ECO:0000256" key="3">
    <source>
        <dbReference type="ARBA" id="ARBA00022692"/>
    </source>
</evidence>
<sequence>MAGDPDVVLAETANEGGGNGRRVLWTFADQALSSLTNFAVTIVVAREVGADAFGAFALALLTFSFVIGLGRAIIGDPYVIRFSASDPAEAHEATRQATGGAFLYGLVAGLVCLVAALVVPDADTSGGLLALAFCLPGMLVQDTWRFVFFAARRPAAATMSDLLWAVLQFTLLGVLIRGGHESVFLLTLSWGLSATASAVLGIWQARAVPAVGSGFTWFRRTSDLNVRMGADFAFNQGFVNLAMYAVTGILGLVATGALRGAQTLLGPLNLFRSGLDSFVLPMMARRAAQGRSLLGLVTATSAPATAVTAAWVVILFVLPDRWGRELFGASWDGAHTVMLGIGVVSLAQGVVLGASLGLKALRRADLLLKVTTWQAPGILLAGVVGAWGWGALGAAYGFGIAQACGSVLCWYWFYRADTAPRDWASETA</sequence>